<evidence type="ECO:0000259" key="1">
    <source>
        <dbReference type="SMART" id="SM00491"/>
    </source>
</evidence>
<dbReference type="InterPro" id="IPR057498">
    <property type="entry name" value="Rtel1_ARCH"/>
</dbReference>
<comment type="caution">
    <text evidence="2">The sequence shown here is derived from an EMBL/GenBank/DDBJ whole genome shotgun (WGS) entry which is preliminary data.</text>
</comment>
<accession>A0ABQ7L456</accession>
<dbReference type="Pfam" id="PF10294">
    <property type="entry name" value="Methyltransf_16"/>
    <property type="match status" value="1"/>
</dbReference>
<protein>
    <recommendedName>
        <fullName evidence="1">ATP-dependent helicase C-terminal domain-containing protein</fullName>
    </recommendedName>
</protein>
<evidence type="ECO:0000313" key="3">
    <source>
        <dbReference type="Proteomes" id="UP000823674"/>
    </source>
</evidence>
<evidence type="ECO:0000313" key="2">
    <source>
        <dbReference type="EMBL" id="KAG5381360.1"/>
    </source>
</evidence>
<keyword evidence="3" id="KW-1185">Reference proteome</keyword>
<dbReference type="PANTHER" id="PTHR11472">
    <property type="entry name" value="DNA REPAIR DEAD HELICASE RAD3/XP-D SUBFAMILY MEMBER"/>
    <property type="match status" value="1"/>
</dbReference>
<feature type="domain" description="ATP-dependent helicase C-terminal" evidence="1">
    <location>
        <begin position="758"/>
        <end position="949"/>
    </location>
</feature>
<dbReference type="Proteomes" id="UP000823674">
    <property type="component" value="Chromosome A07"/>
</dbReference>
<dbReference type="Gene3D" id="3.40.50.150">
    <property type="entry name" value="Vaccinia Virus protein VP39"/>
    <property type="match status" value="1"/>
</dbReference>
<dbReference type="InterPro" id="IPR029063">
    <property type="entry name" value="SAM-dependent_MTases_sf"/>
</dbReference>
<dbReference type="InterPro" id="IPR027417">
    <property type="entry name" value="P-loop_NTPase"/>
</dbReference>
<dbReference type="SMART" id="SM00491">
    <property type="entry name" value="HELICc2"/>
    <property type="match status" value="1"/>
</dbReference>
<dbReference type="Pfam" id="PF13307">
    <property type="entry name" value="Helicase_C_2"/>
    <property type="match status" value="2"/>
</dbReference>
<dbReference type="PANTHER" id="PTHR11472:SF34">
    <property type="entry name" value="REGULATOR OF TELOMERE ELONGATION HELICASE 1"/>
    <property type="match status" value="1"/>
</dbReference>
<reference evidence="2 3" key="1">
    <citation type="submission" date="2021-03" db="EMBL/GenBank/DDBJ databases">
        <authorList>
            <person name="King G.J."/>
            <person name="Bancroft I."/>
            <person name="Baten A."/>
            <person name="Bloomfield J."/>
            <person name="Borpatragohain P."/>
            <person name="He Z."/>
            <person name="Irish N."/>
            <person name="Irwin J."/>
            <person name="Liu K."/>
            <person name="Mauleon R.P."/>
            <person name="Moore J."/>
            <person name="Morris R."/>
            <person name="Ostergaard L."/>
            <person name="Wang B."/>
            <person name="Wells R."/>
        </authorList>
    </citation>
    <scope>NUCLEOTIDE SEQUENCE [LARGE SCALE GENOMIC DNA]</scope>
    <source>
        <strain evidence="2">R-o-18</strain>
        <tissue evidence="2">Leaf</tissue>
    </source>
</reference>
<dbReference type="InterPro" id="IPR045028">
    <property type="entry name" value="DinG/Rad3-like"/>
</dbReference>
<dbReference type="Pfam" id="PF23109">
    <property type="entry name" value="ARCH_RTEL1"/>
    <property type="match status" value="1"/>
</dbReference>
<proteinExistence type="predicted"/>
<dbReference type="InterPro" id="IPR019410">
    <property type="entry name" value="Methyltransf_16"/>
</dbReference>
<organism evidence="2 3">
    <name type="scientific">Brassica rapa subsp. trilocularis</name>
    <dbReference type="NCBI Taxonomy" id="1813537"/>
    <lineage>
        <taxon>Eukaryota</taxon>
        <taxon>Viridiplantae</taxon>
        <taxon>Streptophyta</taxon>
        <taxon>Embryophyta</taxon>
        <taxon>Tracheophyta</taxon>
        <taxon>Spermatophyta</taxon>
        <taxon>Magnoliopsida</taxon>
        <taxon>eudicotyledons</taxon>
        <taxon>Gunneridae</taxon>
        <taxon>Pentapetalae</taxon>
        <taxon>rosids</taxon>
        <taxon>malvids</taxon>
        <taxon>Brassicales</taxon>
        <taxon>Brassicaceae</taxon>
        <taxon>Brassiceae</taxon>
        <taxon>Brassica</taxon>
    </lineage>
</organism>
<dbReference type="SUPFAM" id="SSF53335">
    <property type="entry name" value="S-adenosyl-L-methionine-dependent methyltransferases"/>
    <property type="match status" value="1"/>
</dbReference>
<dbReference type="EMBL" id="JADBGQ010000009">
    <property type="protein sequence ID" value="KAG5381360.1"/>
    <property type="molecule type" value="Genomic_DNA"/>
</dbReference>
<sequence>MEDSENDHVMSEIHLGCPPTTIGPFISRFTFSSYPLLLDPSSMIDKDGDLLLPRRRRTSPSSHGHGHGHGSSFTVTIQHSITSTLPDVGLQASSCLSALFSLCFFFSPMLSLLIASTTPSSLQVWKSQLVLSDFVLHNMSLLNGLVCLELGAGTGLLGILLARVAKAVFLTDHGDQILGNCLRNVELNSSLFHPQAIVNVRDLNWMSEWPLQVTHADPKPFCWSFQDFELVKSASFIFAADVIYSDDLTIALFSMLKRLMSLGCDKVLYLGLEKRYNFSLDDLNVVANGYACFRRYIKEDALCDHSDKKSFFVGNRIDLKQIPQYTQGYDRGEDVELWEIRYVRLKGWVGQSGSPKRRENHKRAAFQEIFERKKDGSLQASMSSFHSRPTLVRSFTWTKLSRLSKNKCNALLESPTGTGKTLGKTLCLLCATLAWRKSLGSFSTRAHIISQERFTRNICTLQLLDQQCVSKVFEGKFMRRLRLHLTFLLSACISEAQECVRLASARNDESATLRILLYLEVKRGALTVRLLLKLQELISQVPIPEKDEGFTKPGPYIYEMLKSLKITHETAPQLIGTIEEAAVLLDEEKQRTATSAGSKLGIIVDMLKLIFRENGSNHADDYRVHVQELEQNSTDVIKGKVSRTLSWWCFNPGVTMQDIAKKGVGSIILTSGTLSPMDSLAQELELEFPVRLENPHVISSNQLWAGVVSTGPSGCVLNYCYSNRDVPEYKQELGNVLLVSVDFSRVVPDGLLVFFPSYNLMDRCIAFWKDGSDSSSMTTWERICELKKLVIEPKDSYLFPAAMQDFSEKVQDKSKFPVRYFFAVCRGKVSEGLDSLTALAELLSLLGYLMPGLALRGHLVGRSCCTAFNFFAATCSGVNNPLVRQVKLKREFLDEQSGLANVKFRRSTRLSGSMWCQEAARAVNQKIGRVIRHRHDYGAIIFCDERFEQRSQQSKISVWIRPHVKCYSSRYGDVISDLARFFQTERSNIPPARIVTEQEHNIGNNSYVKDVGLVRNESDGNFVKWKGLTILKRKGKMPRIVEKRCEVVDLDCDNCEKEICETETFTSSDTIGLIKKRKVPESQGSASLSKEEWDDNNQASKCICIF</sequence>
<dbReference type="InterPro" id="IPR006555">
    <property type="entry name" value="ATP-dep_Helicase_C"/>
</dbReference>
<dbReference type="Gene3D" id="3.40.50.300">
    <property type="entry name" value="P-loop containing nucleotide triphosphate hydrolases"/>
    <property type="match status" value="1"/>
</dbReference>
<name>A0ABQ7L456_BRACM</name>
<gene>
    <name evidence="2" type="primary">A07p052490.1_BraROA</name>
    <name evidence="2" type="ORF">IGI04_029202</name>
</gene>